<evidence type="ECO:0008006" key="4">
    <source>
        <dbReference type="Google" id="ProtNLM"/>
    </source>
</evidence>
<evidence type="ECO:0000313" key="3">
    <source>
        <dbReference type="EMBL" id="SPC92073.1"/>
    </source>
</evidence>
<dbReference type="GO" id="GO:0004523">
    <property type="term" value="F:RNA-DNA hybrid ribonuclease activity"/>
    <property type="evidence" value="ECO:0007669"/>
    <property type="project" value="InterPro"/>
</dbReference>
<dbReference type="PANTHER" id="PTHR33710:SF71">
    <property type="entry name" value="ENDONUCLEASE_EXONUCLEASE_PHOSPHATASE DOMAIN-CONTAINING PROTEIN"/>
    <property type="match status" value="1"/>
</dbReference>
<dbReference type="SUPFAM" id="SSF56219">
    <property type="entry name" value="DNase I-like"/>
    <property type="match status" value="1"/>
</dbReference>
<sequence length="577" mass="66121">MGLGNFVASTGAIDLGFSGHQYTWSNKRVGLANIKEWLDRGLCNADWQCMFPKAGVKHLTFPTSDHSPILLDTHMEKDYGARPLRFEAMWLKDSSSLEVVDDAWQCNIEGSHNFRLAKKLQRVKWALKKWNKECFGYAKTRIKELEKRIADLQDLEPSPSNLEQEAALSLELNDWLEREELKWRQKSRELWLKERDRNSKFFHLSTLPLKEGGLGFRSFSNINAAMLAKLAWWVLSVEAILKIPVWHGNLEDKWVWTKTTSGELFVKSAYKELITLEESVPCNEVLGKIWKAKIHNRLKMLLWRIAIELFPTKDKVQRFASNVDPSCHFCGNEVETQIHLFWHCHVARSLWFGSGWGIRVDKIHMENSLALVEFLLYPTLDLVLTKEQSSHFLLNGALILDKIWKLRNAVIYEGAVLDMDSHIRGVFKLVKEHWCSKQLSQVSFPQRDAMEWSCPGPGTMKINCDAAIGKDYSVIAAVARDWRGALVFALSKKANTNVPLQAEAEALLWFVQLAGSFNGIKVVIEGDSKMCIEALRTQNVDGPWRISSCITEICRLTFLLSDCSFTWVRREGNRAAH</sequence>
<evidence type="ECO:0000259" key="1">
    <source>
        <dbReference type="Pfam" id="PF13456"/>
    </source>
</evidence>
<dbReference type="InterPro" id="IPR036691">
    <property type="entry name" value="Endo/exonu/phosph_ase_sf"/>
</dbReference>
<name>A0A2N9FXY6_FAGSY</name>
<dbReference type="CDD" id="cd06222">
    <property type="entry name" value="RNase_H_like"/>
    <property type="match status" value="1"/>
</dbReference>
<dbReference type="Pfam" id="PF13966">
    <property type="entry name" value="zf-RVT"/>
    <property type="match status" value="1"/>
</dbReference>
<dbReference type="PANTHER" id="PTHR33710">
    <property type="entry name" value="BNAC02G09200D PROTEIN"/>
    <property type="match status" value="1"/>
</dbReference>
<organism evidence="3">
    <name type="scientific">Fagus sylvatica</name>
    <name type="common">Beechnut</name>
    <dbReference type="NCBI Taxonomy" id="28930"/>
    <lineage>
        <taxon>Eukaryota</taxon>
        <taxon>Viridiplantae</taxon>
        <taxon>Streptophyta</taxon>
        <taxon>Embryophyta</taxon>
        <taxon>Tracheophyta</taxon>
        <taxon>Spermatophyta</taxon>
        <taxon>Magnoliopsida</taxon>
        <taxon>eudicotyledons</taxon>
        <taxon>Gunneridae</taxon>
        <taxon>Pentapetalae</taxon>
        <taxon>rosids</taxon>
        <taxon>fabids</taxon>
        <taxon>Fagales</taxon>
        <taxon>Fagaceae</taxon>
        <taxon>Fagus</taxon>
    </lineage>
</organism>
<dbReference type="InterPro" id="IPR012337">
    <property type="entry name" value="RNaseH-like_sf"/>
</dbReference>
<feature type="domain" description="RNase H type-1" evidence="1">
    <location>
        <begin position="463"/>
        <end position="577"/>
    </location>
</feature>
<gene>
    <name evidence="3" type="ORF">FSB_LOCUS19955</name>
</gene>
<dbReference type="InterPro" id="IPR036397">
    <property type="entry name" value="RNaseH_sf"/>
</dbReference>
<dbReference type="InterPro" id="IPR002156">
    <property type="entry name" value="RNaseH_domain"/>
</dbReference>
<dbReference type="AlphaFoldDB" id="A0A2N9FXY6"/>
<feature type="domain" description="Reverse transcriptase zinc-binding" evidence="2">
    <location>
        <begin position="266"/>
        <end position="351"/>
    </location>
</feature>
<dbReference type="InterPro" id="IPR026960">
    <property type="entry name" value="RVT-Znf"/>
</dbReference>
<dbReference type="EMBL" id="OIVN01001278">
    <property type="protein sequence ID" value="SPC92073.1"/>
    <property type="molecule type" value="Genomic_DNA"/>
</dbReference>
<proteinExistence type="predicted"/>
<dbReference type="InterPro" id="IPR044730">
    <property type="entry name" value="RNase_H-like_dom_plant"/>
</dbReference>
<dbReference type="Pfam" id="PF13456">
    <property type="entry name" value="RVT_3"/>
    <property type="match status" value="1"/>
</dbReference>
<reference evidence="3" key="1">
    <citation type="submission" date="2018-02" db="EMBL/GenBank/DDBJ databases">
        <authorList>
            <person name="Cohen D.B."/>
            <person name="Kent A.D."/>
        </authorList>
    </citation>
    <scope>NUCLEOTIDE SEQUENCE</scope>
</reference>
<protein>
    <recommendedName>
        <fullName evidence="4">RNase H type-1 domain-containing protein</fullName>
    </recommendedName>
</protein>
<dbReference type="Gene3D" id="3.30.420.10">
    <property type="entry name" value="Ribonuclease H-like superfamily/Ribonuclease H"/>
    <property type="match status" value="1"/>
</dbReference>
<accession>A0A2N9FXY6</accession>
<evidence type="ECO:0000259" key="2">
    <source>
        <dbReference type="Pfam" id="PF13966"/>
    </source>
</evidence>
<dbReference type="SUPFAM" id="SSF53098">
    <property type="entry name" value="Ribonuclease H-like"/>
    <property type="match status" value="1"/>
</dbReference>
<dbReference type="GO" id="GO:0003676">
    <property type="term" value="F:nucleic acid binding"/>
    <property type="evidence" value="ECO:0007669"/>
    <property type="project" value="InterPro"/>
</dbReference>